<reference evidence="4" key="1">
    <citation type="submission" date="2020-09" db="EMBL/GenBank/DDBJ databases">
        <authorList>
            <person name="Kim M.K."/>
        </authorList>
    </citation>
    <scope>NUCLEOTIDE SEQUENCE</scope>
    <source>
        <strain evidence="4">BT664</strain>
    </source>
</reference>
<keyword evidence="5" id="KW-1185">Reference proteome</keyword>
<proteinExistence type="predicted"/>
<keyword evidence="2" id="KW-0677">Repeat</keyword>
<evidence type="ECO:0000313" key="4">
    <source>
        <dbReference type="EMBL" id="MBD2767789.1"/>
    </source>
</evidence>
<evidence type="ECO:0000256" key="2">
    <source>
        <dbReference type="ARBA" id="ARBA00022737"/>
    </source>
</evidence>
<dbReference type="RefSeq" id="WP_191004611.1">
    <property type="nucleotide sequence ID" value="NZ_JACXAD010000007.1"/>
</dbReference>
<organism evidence="4 5">
    <name type="scientific">Hymenobacter montanus</name>
    <dbReference type="NCBI Taxonomy" id="2771359"/>
    <lineage>
        <taxon>Bacteria</taxon>
        <taxon>Pseudomonadati</taxon>
        <taxon>Bacteroidota</taxon>
        <taxon>Cytophagia</taxon>
        <taxon>Cytophagales</taxon>
        <taxon>Hymenobacteraceae</taxon>
        <taxon>Hymenobacter</taxon>
    </lineage>
</organism>
<evidence type="ECO:0008006" key="6">
    <source>
        <dbReference type="Google" id="ProtNLM"/>
    </source>
</evidence>
<dbReference type="PROSITE" id="PS50082">
    <property type="entry name" value="WD_REPEATS_2"/>
    <property type="match status" value="1"/>
</dbReference>
<comment type="caution">
    <text evidence="4">The sequence shown here is derived from an EMBL/GenBank/DDBJ whole genome shotgun (WGS) entry which is preliminary data.</text>
</comment>
<dbReference type="InterPro" id="IPR050505">
    <property type="entry name" value="WDR55/POC1"/>
</dbReference>
<dbReference type="EMBL" id="JACXAD010000007">
    <property type="protein sequence ID" value="MBD2767789.1"/>
    <property type="molecule type" value="Genomic_DNA"/>
</dbReference>
<dbReference type="Pfam" id="PF00400">
    <property type="entry name" value="WD40"/>
    <property type="match status" value="2"/>
</dbReference>
<dbReference type="Gene3D" id="2.130.10.10">
    <property type="entry name" value="YVTN repeat-like/Quinoprotein amine dehydrogenase"/>
    <property type="match status" value="2"/>
</dbReference>
<protein>
    <recommendedName>
        <fullName evidence="6">WD40 repeat domain-containing protein</fullName>
    </recommendedName>
</protein>
<dbReference type="Proteomes" id="UP000612233">
    <property type="component" value="Unassembled WGS sequence"/>
</dbReference>
<feature type="repeat" description="WD" evidence="3">
    <location>
        <begin position="294"/>
        <end position="333"/>
    </location>
</feature>
<evidence type="ECO:0000256" key="3">
    <source>
        <dbReference type="PROSITE-ProRule" id="PRU00221"/>
    </source>
</evidence>
<sequence length="333" mass="37337">MADKLIRQLTFDSPVLQMAVSCDGEYLALSHDFDSYETFLAVRNDVDIPDQPKISLLSINNGQHLATINLTGERPGTKLNFINRSPLLIYHVYEGIQLYDCRAKEIVATIPFRDIGGLVKTSMESRVVFYGGSDQTVQVWDVLKKEQVWQLPGHESDYRDWTYFYSAADISADGEKVAVIRTGSQKILVYDIETSALLHTILQAPFAGSEISWSLDTNYLAIRGEESKNESDERKRFVWSLKTQELIAQENFESPSDNCSAIAFHPSSNYLATGYVNGRIALESLECKRTIFSDFTHIGQVESIVFTNDGKRMISGGEDGTVTIVNLEELGSF</sequence>
<dbReference type="SMART" id="SM00320">
    <property type="entry name" value="WD40"/>
    <property type="match status" value="3"/>
</dbReference>
<dbReference type="PANTHER" id="PTHR44019:SF8">
    <property type="entry name" value="POC1 CENTRIOLAR PROTEIN HOMOLOG"/>
    <property type="match status" value="1"/>
</dbReference>
<dbReference type="InterPro" id="IPR001680">
    <property type="entry name" value="WD40_rpt"/>
</dbReference>
<evidence type="ECO:0000256" key="1">
    <source>
        <dbReference type="ARBA" id="ARBA00022574"/>
    </source>
</evidence>
<dbReference type="PANTHER" id="PTHR44019">
    <property type="entry name" value="WD REPEAT-CONTAINING PROTEIN 55"/>
    <property type="match status" value="1"/>
</dbReference>
<accession>A0A927BCW3</accession>
<dbReference type="SUPFAM" id="SSF50998">
    <property type="entry name" value="Quinoprotein alcohol dehydrogenase-like"/>
    <property type="match status" value="1"/>
</dbReference>
<keyword evidence="1 3" id="KW-0853">WD repeat</keyword>
<dbReference type="AlphaFoldDB" id="A0A927BCW3"/>
<name>A0A927BCW3_9BACT</name>
<dbReference type="PROSITE" id="PS50294">
    <property type="entry name" value="WD_REPEATS_REGION"/>
    <property type="match status" value="1"/>
</dbReference>
<dbReference type="InterPro" id="IPR011047">
    <property type="entry name" value="Quinoprotein_ADH-like_sf"/>
</dbReference>
<gene>
    <name evidence="4" type="ORF">IC235_07775</name>
</gene>
<evidence type="ECO:0000313" key="5">
    <source>
        <dbReference type="Proteomes" id="UP000612233"/>
    </source>
</evidence>
<dbReference type="InterPro" id="IPR015943">
    <property type="entry name" value="WD40/YVTN_repeat-like_dom_sf"/>
</dbReference>